<dbReference type="Proteomes" id="UP000299102">
    <property type="component" value="Unassembled WGS sequence"/>
</dbReference>
<evidence type="ECO:0000313" key="2">
    <source>
        <dbReference type="Proteomes" id="UP000299102"/>
    </source>
</evidence>
<comment type="caution">
    <text evidence="1">The sequence shown here is derived from an EMBL/GenBank/DDBJ whole genome shotgun (WGS) entry which is preliminary data.</text>
</comment>
<gene>
    <name evidence="1" type="ORF">EVAR_73132_1</name>
</gene>
<dbReference type="AlphaFoldDB" id="A0A4C1T3D2"/>
<sequence length="181" mass="20156">MITVLSAATERPENRKYQPCVGGGLAELVGRRHPAAACTCVRHDSTVRPRALPGQFHLICLESKSGESKARGEAADIKFDRFGVRLEQHQQIIDQIERRENGAGQYQRLIRSNKTGADAASHFVSSPFNRNQCRRGADGPSISVTFLTLYAYERSLHVASTLQASVPDVYNYIIILKRNFI</sequence>
<dbReference type="EMBL" id="BGZK01004262">
    <property type="protein sequence ID" value="GBP07958.1"/>
    <property type="molecule type" value="Genomic_DNA"/>
</dbReference>
<keyword evidence="2" id="KW-1185">Reference proteome</keyword>
<evidence type="ECO:0000313" key="1">
    <source>
        <dbReference type="EMBL" id="GBP07958.1"/>
    </source>
</evidence>
<reference evidence="1 2" key="1">
    <citation type="journal article" date="2019" name="Commun. Biol.">
        <title>The bagworm genome reveals a unique fibroin gene that provides high tensile strength.</title>
        <authorList>
            <person name="Kono N."/>
            <person name="Nakamura H."/>
            <person name="Ohtoshi R."/>
            <person name="Tomita M."/>
            <person name="Numata K."/>
            <person name="Arakawa K."/>
        </authorList>
    </citation>
    <scope>NUCLEOTIDE SEQUENCE [LARGE SCALE GENOMIC DNA]</scope>
</reference>
<accession>A0A4C1T3D2</accession>
<proteinExistence type="predicted"/>
<organism evidence="1 2">
    <name type="scientific">Eumeta variegata</name>
    <name type="common">Bagworm moth</name>
    <name type="synonym">Eumeta japonica</name>
    <dbReference type="NCBI Taxonomy" id="151549"/>
    <lineage>
        <taxon>Eukaryota</taxon>
        <taxon>Metazoa</taxon>
        <taxon>Ecdysozoa</taxon>
        <taxon>Arthropoda</taxon>
        <taxon>Hexapoda</taxon>
        <taxon>Insecta</taxon>
        <taxon>Pterygota</taxon>
        <taxon>Neoptera</taxon>
        <taxon>Endopterygota</taxon>
        <taxon>Lepidoptera</taxon>
        <taxon>Glossata</taxon>
        <taxon>Ditrysia</taxon>
        <taxon>Tineoidea</taxon>
        <taxon>Psychidae</taxon>
        <taxon>Oiketicinae</taxon>
        <taxon>Eumeta</taxon>
    </lineage>
</organism>
<name>A0A4C1T3D2_EUMVA</name>
<protein>
    <submittedName>
        <fullName evidence="1">Uncharacterized protein</fullName>
    </submittedName>
</protein>